<gene>
    <name evidence="2" type="ORF">GCM10025881_05140</name>
</gene>
<evidence type="ECO:0000313" key="2">
    <source>
        <dbReference type="EMBL" id="GMA93690.1"/>
    </source>
</evidence>
<feature type="compositionally biased region" description="Basic and acidic residues" evidence="1">
    <location>
        <begin position="66"/>
        <end position="84"/>
    </location>
</feature>
<dbReference type="Proteomes" id="UP001157034">
    <property type="component" value="Unassembled WGS sequence"/>
</dbReference>
<accession>A0ABQ6JZE3</accession>
<sequence>MQPERALLAAPRLAFGDAGGIELVAHLACPRVQPIGIECFGLTEQHARGHGERCGIDADTGQTEPAPDRRRLLRGEPPRDDTLRHARHPGRGRHRHLPRRGVRELLCLDEQLPHLHRLPRIAQRASRGGADKLGGRAVPSGLGEPPQTQLGARTLGDLPRDERLLRLHDARLVGHDARELQQLVIARAPQPRRVGERSGEPRETRERLLEKVAQRWRVVRLGAAERLLE</sequence>
<feature type="region of interest" description="Disordered" evidence="1">
    <location>
        <begin position="126"/>
        <end position="154"/>
    </location>
</feature>
<proteinExistence type="predicted"/>
<evidence type="ECO:0000313" key="3">
    <source>
        <dbReference type="Proteomes" id="UP001157034"/>
    </source>
</evidence>
<name>A0ABQ6JZE3_9MICO</name>
<evidence type="ECO:0000256" key="1">
    <source>
        <dbReference type="SAM" id="MobiDB-lite"/>
    </source>
</evidence>
<feature type="compositionally biased region" description="Basic residues" evidence="1">
    <location>
        <begin position="85"/>
        <end position="96"/>
    </location>
</feature>
<organism evidence="2 3">
    <name type="scientific">Pseudolysinimonas kribbensis</name>
    <dbReference type="NCBI Taxonomy" id="433641"/>
    <lineage>
        <taxon>Bacteria</taxon>
        <taxon>Bacillati</taxon>
        <taxon>Actinomycetota</taxon>
        <taxon>Actinomycetes</taxon>
        <taxon>Micrococcales</taxon>
        <taxon>Microbacteriaceae</taxon>
        <taxon>Pseudolysinimonas</taxon>
    </lineage>
</organism>
<feature type="region of interest" description="Disordered" evidence="1">
    <location>
        <begin position="54"/>
        <end position="96"/>
    </location>
</feature>
<protein>
    <submittedName>
        <fullName evidence="2">Uncharacterized protein</fullName>
    </submittedName>
</protein>
<reference evidence="3" key="1">
    <citation type="journal article" date="2019" name="Int. J. Syst. Evol. Microbiol.">
        <title>The Global Catalogue of Microorganisms (GCM) 10K type strain sequencing project: providing services to taxonomists for standard genome sequencing and annotation.</title>
        <authorList>
            <consortium name="The Broad Institute Genomics Platform"/>
            <consortium name="The Broad Institute Genome Sequencing Center for Infectious Disease"/>
            <person name="Wu L."/>
            <person name="Ma J."/>
        </authorList>
    </citation>
    <scope>NUCLEOTIDE SEQUENCE [LARGE SCALE GENOMIC DNA]</scope>
    <source>
        <strain evidence="3">NBRC 108894</strain>
    </source>
</reference>
<dbReference type="EMBL" id="BSVB01000001">
    <property type="protein sequence ID" value="GMA93690.1"/>
    <property type="molecule type" value="Genomic_DNA"/>
</dbReference>
<keyword evidence="3" id="KW-1185">Reference proteome</keyword>
<comment type="caution">
    <text evidence="2">The sequence shown here is derived from an EMBL/GenBank/DDBJ whole genome shotgun (WGS) entry which is preliminary data.</text>
</comment>